<evidence type="ECO:0000313" key="1">
    <source>
        <dbReference type="EMBL" id="EPF75638.1"/>
    </source>
</evidence>
<dbReference type="Pfam" id="PF01126">
    <property type="entry name" value="Heme_oxygenase"/>
    <property type="match status" value="1"/>
</dbReference>
<reference evidence="1 2" key="1">
    <citation type="submission" date="2013-06" db="EMBL/GenBank/DDBJ databases">
        <title>The Genome Sequence of Acinetobacter rudis CIP 110305.</title>
        <authorList>
            <consortium name="The Broad Institute Genome Sequencing Platform"/>
            <consortium name="The Broad Institute Genome Sequencing Center for Infectious Disease"/>
            <person name="Cerqueira G."/>
            <person name="Feldgarden M."/>
            <person name="Courvalin P."/>
            <person name="Perichon B."/>
            <person name="Grillot-Courvalin C."/>
            <person name="Clermont D."/>
            <person name="Rocha E."/>
            <person name="Yoon E.-J."/>
            <person name="Nemec A."/>
            <person name="Young S.K."/>
            <person name="Zeng Q."/>
            <person name="Gargeya S."/>
            <person name="Fitzgerald M."/>
            <person name="Abouelleil A."/>
            <person name="Alvarado L."/>
            <person name="Berlin A.M."/>
            <person name="Chapman S.B."/>
            <person name="Dewar J."/>
            <person name="Goldberg J."/>
            <person name="Griggs A."/>
            <person name="Gujja S."/>
            <person name="Hansen M."/>
            <person name="Howarth C."/>
            <person name="Imamovic A."/>
            <person name="Larimer J."/>
            <person name="McCowan C."/>
            <person name="Murphy C."/>
            <person name="Pearson M."/>
            <person name="Priest M."/>
            <person name="Roberts A."/>
            <person name="Saif S."/>
            <person name="Shea T."/>
            <person name="Sykes S."/>
            <person name="Wortman J."/>
            <person name="Nusbaum C."/>
            <person name="Birren B."/>
        </authorList>
    </citation>
    <scope>NUCLEOTIDE SEQUENCE [LARGE SCALE GENOMIC DNA]</scope>
    <source>
        <strain evidence="1 2">CIP 110305</strain>
    </source>
</reference>
<proteinExistence type="predicted"/>
<organism evidence="1 2">
    <name type="scientific">Acinetobacter rudis CIP 110305</name>
    <dbReference type="NCBI Taxonomy" id="421052"/>
    <lineage>
        <taxon>Bacteria</taxon>
        <taxon>Pseudomonadati</taxon>
        <taxon>Pseudomonadota</taxon>
        <taxon>Gammaproteobacteria</taxon>
        <taxon>Moraxellales</taxon>
        <taxon>Moraxellaceae</taxon>
        <taxon>Acinetobacter</taxon>
    </lineage>
</organism>
<dbReference type="STRING" id="632955.GCA_000829675_02203"/>
<dbReference type="SUPFAM" id="SSF48613">
    <property type="entry name" value="Heme oxygenase-like"/>
    <property type="match status" value="1"/>
</dbReference>
<dbReference type="Proteomes" id="UP000014568">
    <property type="component" value="Unassembled WGS sequence"/>
</dbReference>
<keyword evidence="2" id="KW-1185">Reference proteome</keyword>
<name>S3NB12_9GAMM</name>
<dbReference type="InterPro" id="IPR016084">
    <property type="entry name" value="Haem_Oase-like_multi-hlx"/>
</dbReference>
<dbReference type="GO" id="GO:0004392">
    <property type="term" value="F:heme oxygenase (decyclizing) activity"/>
    <property type="evidence" value="ECO:0007669"/>
    <property type="project" value="InterPro"/>
</dbReference>
<dbReference type="CDD" id="cd19166">
    <property type="entry name" value="HemeO-bac"/>
    <property type="match status" value="1"/>
</dbReference>
<dbReference type="GO" id="GO:0006788">
    <property type="term" value="P:heme oxidation"/>
    <property type="evidence" value="ECO:0007669"/>
    <property type="project" value="InterPro"/>
</dbReference>
<evidence type="ECO:0000313" key="2">
    <source>
        <dbReference type="Proteomes" id="UP000014568"/>
    </source>
</evidence>
<sequence length="194" mass="21800">MSVTEQSNGLALRLKQETAVDHEHMHVLMEKAAVFLNQENYSKFTLAQYYFQKDIEHLFADENLMDLISDLDIRGRSEAAKADLQDLELHYAEIKLATEQVKFPESIGWLYVSEGSTLGAAFLFKQAQASLGLSAEFGARNLAAYPEGRAKVWKHFISEIDQANLTQEQMDQVVLAAKQGFQRFAALLTDQPAA</sequence>
<dbReference type="eggNOG" id="COG3230">
    <property type="taxonomic scope" value="Bacteria"/>
</dbReference>
<protein>
    <submittedName>
        <fullName evidence="1">Heme oxygenase</fullName>
    </submittedName>
</protein>
<dbReference type="RefSeq" id="WP_016655714.1">
    <property type="nucleotide sequence ID" value="NZ_KE340352.1"/>
</dbReference>
<dbReference type="EMBL" id="ATGI01000013">
    <property type="protein sequence ID" value="EPF75638.1"/>
    <property type="molecule type" value="Genomic_DNA"/>
</dbReference>
<dbReference type="HOGENOM" id="CLU_085041_1_0_6"/>
<dbReference type="OrthoDB" id="9149607at2"/>
<accession>S3NB12</accession>
<dbReference type="PATRIC" id="fig|421052.3.peg.1277"/>
<gene>
    <name evidence="1" type="ORF">F945_01305</name>
</gene>
<comment type="caution">
    <text evidence="1">The sequence shown here is derived from an EMBL/GenBank/DDBJ whole genome shotgun (WGS) entry which is preliminary data.</text>
</comment>
<dbReference type="Gene3D" id="1.20.910.10">
    <property type="entry name" value="Heme oxygenase-like"/>
    <property type="match status" value="1"/>
</dbReference>
<dbReference type="InterPro" id="IPR016053">
    <property type="entry name" value="Haem_Oase-like"/>
</dbReference>
<dbReference type="AlphaFoldDB" id="S3NB12"/>